<evidence type="ECO:0000313" key="1">
    <source>
        <dbReference type="EMBL" id="KAA2219639.1"/>
    </source>
</evidence>
<organism evidence="1 2">
    <name type="scientific">Maribacter flavus</name>
    <dbReference type="NCBI Taxonomy" id="1658664"/>
    <lineage>
        <taxon>Bacteria</taxon>
        <taxon>Pseudomonadati</taxon>
        <taxon>Bacteroidota</taxon>
        <taxon>Flavobacteriia</taxon>
        <taxon>Flavobacteriales</taxon>
        <taxon>Flavobacteriaceae</taxon>
        <taxon>Maribacter</taxon>
    </lineage>
</organism>
<name>A0A5B2TZ82_9FLAO</name>
<dbReference type="AlphaFoldDB" id="A0A5B2TZ82"/>
<sequence length="198" mass="22975">MNSRIINRIGIPFLLLLILNCSSGSDYSKLIKREMATGIIHDSLLFNLKFGQHRMEFFSACWKLNQQGLVSNGPQNESVKYKLPLRPEAPMESEITLLFAGNFNNEKIMTGMDLQFFYTAWSIWNKELQANKLVPVVMDTLKKWYPGNDFIKVPLEKDSTHLLVKIDGNRRIVIRPLDDERIVKAKIDDLRYVLEEKK</sequence>
<proteinExistence type="predicted"/>
<comment type="caution">
    <text evidence="1">The sequence shown here is derived from an EMBL/GenBank/DDBJ whole genome shotgun (WGS) entry which is preliminary data.</text>
</comment>
<gene>
    <name evidence="1" type="ORF">F0361_08620</name>
</gene>
<dbReference type="EMBL" id="VUOE01000001">
    <property type="protein sequence ID" value="KAA2219639.1"/>
    <property type="molecule type" value="Genomic_DNA"/>
</dbReference>
<dbReference type="RefSeq" id="WP_154918041.1">
    <property type="nucleotide sequence ID" value="NZ_VUOE01000001.1"/>
</dbReference>
<accession>A0A5B2TZ82</accession>
<protein>
    <submittedName>
        <fullName evidence="1">Uncharacterized protein</fullName>
    </submittedName>
</protein>
<reference evidence="1 2" key="1">
    <citation type="submission" date="2019-09" db="EMBL/GenBank/DDBJ databases">
        <authorList>
            <person name="Khan S.A."/>
            <person name="Jeon C.O."/>
            <person name="Chun B.H."/>
            <person name="Jeong S.E."/>
        </authorList>
    </citation>
    <scope>NUCLEOTIDE SEQUENCE [LARGE SCALE GENOMIC DNA]</scope>
    <source>
        <strain evidence="1 2">KCTC 42508</strain>
    </source>
</reference>
<evidence type="ECO:0000313" key="2">
    <source>
        <dbReference type="Proteomes" id="UP000323188"/>
    </source>
</evidence>
<dbReference type="Proteomes" id="UP000323188">
    <property type="component" value="Unassembled WGS sequence"/>
</dbReference>